<proteinExistence type="predicted"/>
<dbReference type="EMBL" id="JACAZH010000029">
    <property type="protein sequence ID" value="KAF7340679.1"/>
    <property type="molecule type" value="Genomic_DNA"/>
</dbReference>
<name>A0A8H6XHB1_9AGAR</name>
<protein>
    <submittedName>
        <fullName evidence="2">Uncharacterized protein</fullName>
    </submittedName>
</protein>
<gene>
    <name evidence="2" type="ORF">MSAN_02096000</name>
</gene>
<dbReference type="OrthoDB" id="3250044at2759"/>
<reference evidence="2" key="1">
    <citation type="submission" date="2020-05" db="EMBL/GenBank/DDBJ databases">
        <title>Mycena genomes resolve the evolution of fungal bioluminescence.</title>
        <authorList>
            <person name="Tsai I.J."/>
        </authorList>
    </citation>
    <scope>NUCLEOTIDE SEQUENCE</scope>
    <source>
        <strain evidence="2">160909Yilan</strain>
    </source>
</reference>
<evidence type="ECO:0000313" key="2">
    <source>
        <dbReference type="EMBL" id="KAF7340679.1"/>
    </source>
</evidence>
<evidence type="ECO:0000313" key="3">
    <source>
        <dbReference type="Proteomes" id="UP000623467"/>
    </source>
</evidence>
<keyword evidence="3" id="KW-1185">Reference proteome</keyword>
<organism evidence="2 3">
    <name type="scientific">Mycena sanguinolenta</name>
    <dbReference type="NCBI Taxonomy" id="230812"/>
    <lineage>
        <taxon>Eukaryota</taxon>
        <taxon>Fungi</taxon>
        <taxon>Dikarya</taxon>
        <taxon>Basidiomycota</taxon>
        <taxon>Agaricomycotina</taxon>
        <taxon>Agaricomycetes</taxon>
        <taxon>Agaricomycetidae</taxon>
        <taxon>Agaricales</taxon>
        <taxon>Marasmiineae</taxon>
        <taxon>Mycenaceae</taxon>
        <taxon>Mycena</taxon>
    </lineage>
</organism>
<dbReference type="Proteomes" id="UP000623467">
    <property type="component" value="Unassembled WGS sequence"/>
</dbReference>
<comment type="caution">
    <text evidence="2">The sequence shown here is derived from an EMBL/GenBank/DDBJ whole genome shotgun (WGS) entry which is preliminary data.</text>
</comment>
<sequence length="141" mass="15780">MAEVYTTFDDGHGSTYLVMEYVDAVSFRFWIGCSADKQEREERGAMAAAAITDAVAWLLARPRGTRRRAQVRLRRQRIHVPLLLRVDQAPVPFVDAAALEEHVNEALRRRLGRPRTASSSPTNPSCPPMDTPTSPSTEYVP</sequence>
<evidence type="ECO:0000256" key="1">
    <source>
        <dbReference type="SAM" id="MobiDB-lite"/>
    </source>
</evidence>
<feature type="compositionally biased region" description="Polar residues" evidence="1">
    <location>
        <begin position="131"/>
        <end position="141"/>
    </location>
</feature>
<dbReference type="AlphaFoldDB" id="A0A8H6XHB1"/>
<accession>A0A8H6XHB1</accession>
<feature type="region of interest" description="Disordered" evidence="1">
    <location>
        <begin position="107"/>
        <end position="141"/>
    </location>
</feature>